<proteinExistence type="predicted"/>
<dbReference type="Proteomes" id="UP000823388">
    <property type="component" value="Chromosome 2K"/>
</dbReference>
<evidence type="ECO:0000313" key="1">
    <source>
        <dbReference type="EMBL" id="KAG2640896.1"/>
    </source>
</evidence>
<evidence type="ECO:0000313" key="2">
    <source>
        <dbReference type="Proteomes" id="UP000823388"/>
    </source>
</evidence>
<organism evidence="1 2">
    <name type="scientific">Panicum virgatum</name>
    <name type="common">Blackwell switchgrass</name>
    <dbReference type="NCBI Taxonomy" id="38727"/>
    <lineage>
        <taxon>Eukaryota</taxon>
        <taxon>Viridiplantae</taxon>
        <taxon>Streptophyta</taxon>
        <taxon>Embryophyta</taxon>
        <taxon>Tracheophyta</taxon>
        <taxon>Spermatophyta</taxon>
        <taxon>Magnoliopsida</taxon>
        <taxon>Liliopsida</taxon>
        <taxon>Poales</taxon>
        <taxon>Poaceae</taxon>
        <taxon>PACMAD clade</taxon>
        <taxon>Panicoideae</taxon>
        <taxon>Panicodae</taxon>
        <taxon>Paniceae</taxon>
        <taxon>Panicinae</taxon>
        <taxon>Panicum</taxon>
        <taxon>Panicum sect. Hiantes</taxon>
    </lineage>
</organism>
<sequence length="57" mass="6178">MATGSAHGHGTETNSIHQLCFYLASLDVPCAVEVAWARRAPRAAAWPRQLISMLNSI</sequence>
<reference evidence="1" key="1">
    <citation type="submission" date="2020-05" db="EMBL/GenBank/DDBJ databases">
        <title>WGS assembly of Panicum virgatum.</title>
        <authorList>
            <person name="Lovell J.T."/>
            <person name="Jenkins J."/>
            <person name="Shu S."/>
            <person name="Juenger T.E."/>
            <person name="Schmutz J."/>
        </authorList>
    </citation>
    <scope>NUCLEOTIDE SEQUENCE</scope>
    <source>
        <strain evidence="1">AP13</strain>
    </source>
</reference>
<dbReference type="AlphaFoldDB" id="A0A8T0W4P0"/>
<name>A0A8T0W4P0_PANVG</name>
<gene>
    <name evidence="1" type="ORF">PVAP13_2KG126732</name>
</gene>
<keyword evidence="2" id="KW-1185">Reference proteome</keyword>
<comment type="caution">
    <text evidence="1">The sequence shown here is derived from an EMBL/GenBank/DDBJ whole genome shotgun (WGS) entry which is preliminary data.</text>
</comment>
<dbReference type="EMBL" id="CM029039">
    <property type="protein sequence ID" value="KAG2640896.1"/>
    <property type="molecule type" value="Genomic_DNA"/>
</dbReference>
<accession>A0A8T0W4P0</accession>
<protein>
    <submittedName>
        <fullName evidence="1">Uncharacterized protein</fullName>
    </submittedName>
</protein>